<evidence type="ECO:0000259" key="1">
    <source>
        <dbReference type="Pfam" id="PF00534"/>
    </source>
</evidence>
<dbReference type="CDD" id="cd03807">
    <property type="entry name" value="GT4_WbnK-like"/>
    <property type="match status" value="1"/>
</dbReference>
<sequence>MIKVLHVIVGLNVGGAELMLQRLINNSSDNVEHMVVSLTTKGRIGEELSARGIVVRSLGLKGLLTLPGCFFNLLRIVASIKPDVVHTWMYHADFLGGLAAFLVGRRNVVWCVRSTNIELAGNKATVLLRRVCAFFSHIIPRKIIYAAEASRLAHERLGYCEKKSLVVPNGFLVNDFLGNEHCRDEVRSELSIEEGDILIGTVGRYHPVKDHATMIAALSALVKTRQNLRLVMVGRGLDSSNMELLALLEQWGVTDQCILLGQRSDVARLMSGFDIFCLHSISEGFPNVLGEAMLSGLPCVVTDVGDASFLLDDARFVSKSRDVGELVENMLLMFSLSGHERKNIAIRNRDRILNGFSIESVVSVYREIYQNIGSDRS</sequence>
<feature type="domain" description="Glycosyltransferase subfamily 4-like N-terminal" evidence="2">
    <location>
        <begin position="13"/>
        <end position="170"/>
    </location>
</feature>
<dbReference type="GO" id="GO:1901135">
    <property type="term" value="P:carbohydrate derivative metabolic process"/>
    <property type="evidence" value="ECO:0007669"/>
    <property type="project" value="UniProtKB-ARBA"/>
</dbReference>
<evidence type="ECO:0000313" key="3">
    <source>
        <dbReference type="EMBL" id="MQX54382.1"/>
    </source>
</evidence>
<dbReference type="PANTHER" id="PTHR12526">
    <property type="entry name" value="GLYCOSYLTRANSFERASE"/>
    <property type="match status" value="1"/>
</dbReference>
<accession>A0A6N7LVI5</accession>
<keyword evidence="3" id="KW-0808">Transferase</keyword>
<evidence type="ECO:0000313" key="4">
    <source>
        <dbReference type="Proteomes" id="UP000469421"/>
    </source>
</evidence>
<evidence type="ECO:0000259" key="2">
    <source>
        <dbReference type="Pfam" id="PF13439"/>
    </source>
</evidence>
<organism evidence="3 4">
    <name type="scientific">Alcanivorax sediminis</name>
    <dbReference type="NCBI Taxonomy" id="2663008"/>
    <lineage>
        <taxon>Bacteria</taxon>
        <taxon>Pseudomonadati</taxon>
        <taxon>Pseudomonadota</taxon>
        <taxon>Gammaproteobacteria</taxon>
        <taxon>Oceanospirillales</taxon>
        <taxon>Alcanivoracaceae</taxon>
        <taxon>Alcanivorax</taxon>
    </lineage>
</organism>
<proteinExistence type="predicted"/>
<feature type="domain" description="Glycosyl transferase family 1" evidence="1">
    <location>
        <begin position="184"/>
        <end position="345"/>
    </location>
</feature>
<reference evidence="3 4" key="1">
    <citation type="submission" date="2019-10" db="EMBL/GenBank/DDBJ databases">
        <title>Alcanivorax sp.PA15-N-34 draft genome sequence.</title>
        <authorList>
            <person name="Liao X."/>
            <person name="Shao Z."/>
        </authorList>
    </citation>
    <scope>NUCLEOTIDE SEQUENCE [LARGE SCALE GENOMIC DNA]</scope>
    <source>
        <strain evidence="3 4">PA15-N-34</strain>
    </source>
</reference>
<dbReference type="EMBL" id="WIRE01000001">
    <property type="protein sequence ID" value="MQX54382.1"/>
    <property type="molecule type" value="Genomic_DNA"/>
</dbReference>
<comment type="caution">
    <text evidence="3">The sequence shown here is derived from an EMBL/GenBank/DDBJ whole genome shotgun (WGS) entry which is preliminary data.</text>
</comment>
<name>A0A6N7LVI5_9GAMM</name>
<gene>
    <name evidence="3" type="ORF">GFN93_14090</name>
</gene>
<protein>
    <submittedName>
        <fullName evidence="3">Glycosyltransferase</fullName>
    </submittedName>
</protein>
<dbReference type="Pfam" id="PF13439">
    <property type="entry name" value="Glyco_transf_4"/>
    <property type="match status" value="1"/>
</dbReference>
<dbReference type="AlphaFoldDB" id="A0A6N7LVI5"/>
<dbReference type="PANTHER" id="PTHR12526:SF638">
    <property type="entry name" value="SPORE COAT PROTEIN SA"/>
    <property type="match status" value="1"/>
</dbReference>
<dbReference type="InterPro" id="IPR028098">
    <property type="entry name" value="Glyco_trans_4-like_N"/>
</dbReference>
<dbReference type="RefSeq" id="WP_153501657.1">
    <property type="nucleotide sequence ID" value="NZ_WIRE01000001.1"/>
</dbReference>
<dbReference type="SUPFAM" id="SSF53756">
    <property type="entry name" value="UDP-Glycosyltransferase/glycogen phosphorylase"/>
    <property type="match status" value="1"/>
</dbReference>
<dbReference type="Pfam" id="PF00534">
    <property type="entry name" value="Glycos_transf_1"/>
    <property type="match status" value="1"/>
</dbReference>
<dbReference type="Proteomes" id="UP000469421">
    <property type="component" value="Unassembled WGS sequence"/>
</dbReference>
<dbReference type="Gene3D" id="3.40.50.2000">
    <property type="entry name" value="Glycogen Phosphorylase B"/>
    <property type="match status" value="2"/>
</dbReference>
<keyword evidence="4" id="KW-1185">Reference proteome</keyword>
<dbReference type="InterPro" id="IPR001296">
    <property type="entry name" value="Glyco_trans_1"/>
</dbReference>
<dbReference type="GO" id="GO:0016757">
    <property type="term" value="F:glycosyltransferase activity"/>
    <property type="evidence" value="ECO:0007669"/>
    <property type="project" value="InterPro"/>
</dbReference>